<dbReference type="GO" id="GO:0005886">
    <property type="term" value="C:plasma membrane"/>
    <property type="evidence" value="ECO:0007669"/>
    <property type="project" value="TreeGrafter"/>
</dbReference>
<keyword evidence="1" id="KW-0472">Membrane</keyword>
<feature type="transmembrane region" description="Helical" evidence="1">
    <location>
        <begin position="23"/>
        <end position="46"/>
    </location>
</feature>
<dbReference type="InterPro" id="IPR008523">
    <property type="entry name" value="DUF805"/>
</dbReference>
<reference evidence="2 3" key="1">
    <citation type="submission" date="2021-05" db="EMBL/GenBank/DDBJ databases">
        <title>Comparative genomic studies on the polysaccharide-degrading batcterial strains of the Flammeovirga genus.</title>
        <authorList>
            <person name="Zewei F."/>
            <person name="Zheng Z."/>
            <person name="Yu L."/>
            <person name="Ruyue G."/>
            <person name="Yanhong M."/>
            <person name="Yuanyuan C."/>
            <person name="Jingyan G."/>
            <person name="Wenjun H."/>
        </authorList>
    </citation>
    <scope>NUCLEOTIDE SEQUENCE [LARGE SCALE GENOMIC DNA]</scope>
    <source>
        <strain evidence="2 3">NBRC:100898</strain>
    </source>
</reference>
<dbReference type="AlphaFoldDB" id="A0AAX1NCB7"/>
<evidence type="ECO:0000313" key="2">
    <source>
        <dbReference type="EMBL" id="QWG04046.1"/>
    </source>
</evidence>
<dbReference type="EMBL" id="CP076133">
    <property type="protein sequence ID" value="QWG04046.1"/>
    <property type="molecule type" value="Genomic_DNA"/>
</dbReference>
<protein>
    <submittedName>
        <fullName evidence="2">DUF805 domain-containing protein</fullName>
    </submittedName>
</protein>
<dbReference type="KEGG" id="fya:KMW28_24450"/>
<accession>A0AAX1NCB7</accession>
<gene>
    <name evidence="2" type="ORF">KMW28_24450</name>
</gene>
<dbReference type="RefSeq" id="WP_169663541.1">
    <property type="nucleotide sequence ID" value="NZ_CP076133.1"/>
</dbReference>
<dbReference type="PANTHER" id="PTHR34980:SF2">
    <property type="entry name" value="INNER MEMBRANE PROTEIN YHAH-RELATED"/>
    <property type="match status" value="1"/>
</dbReference>
<dbReference type="Proteomes" id="UP000678679">
    <property type="component" value="Chromosome 2"/>
</dbReference>
<name>A0AAX1NCB7_9BACT</name>
<evidence type="ECO:0000256" key="1">
    <source>
        <dbReference type="SAM" id="Phobius"/>
    </source>
</evidence>
<proteinExistence type="predicted"/>
<dbReference type="Pfam" id="PF05656">
    <property type="entry name" value="DUF805"/>
    <property type="match status" value="1"/>
</dbReference>
<keyword evidence="1" id="KW-0812">Transmembrane</keyword>
<feature type="transmembrane region" description="Helical" evidence="1">
    <location>
        <begin position="52"/>
        <end position="69"/>
    </location>
</feature>
<keyword evidence="1" id="KW-1133">Transmembrane helix</keyword>
<dbReference type="PANTHER" id="PTHR34980">
    <property type="entry name" value="INNER MEMBRANE PROTEIN-RELATED-RELATED"/>
    <property type="match status" value="1"/>
</dbReference>
<keyword evidence="3" id="KW-1185">Reference proteome</keyword>
<evidence type="ECO:0000313" key="3">
    <source>
        <dbReference type="Proteomes" id="UP000678679"/>
    </source>
</evidence>
<sequence length="109" mass="12471">MHYYFKVLQNYATFSGRARREEYWMFVLINAIISFVCGFICGMLGYPELANLYSLLILLPAIGVAVRRMHDVSKSGWYILIPIYNLILAIQEGDHGDNEYGADPKSETI</sequence>
<organism evidence="2 3">
    <name type="scientific">Flammeovirga yaeyamensis</name>
    <dbReference type="NCBI Taxonomy" id="367791"/>
    <lineage>
        <taxon>Bacteria</taxon>
        <taxon>Pseudomonadati</taxon>
        <taxon>Bacteroidota</taxon>
        <taxon>Cytophagia</taxon>
        <taxon>Cytophagales</taxon>
        <taxon>Flammeovirgaceae</taxon>
        <taxon>Flammeovirga</taxon>
    </lineage>
</organism>